<feature type="transmembrane region" description="Helical" evidence="1">
    <location>
        <begin position="53"/>
        <end position="70"/>
    </location>
</feature>
<evidence type="ECO:0000256" key="1">
    <source>
        <dbReference type="SAM" id="Phobius"/>
    </source>
</evidence>
<accession>A0A7C3PNR8</accession>
<evidence type="ECO:0000313" key="2">
    <source>
        <dbReference type="EMBL" id="HFM98337.1"/>
    </source>
</evidence>
<dbReference type="EMBL" id="DSRU01000165">
    <property type="protein sequence ID" value="HFM98337.1"/>
    <property type="molecule type" value="Genomic_DNA"/>
</dbReference>
<feature type="transmembrane region" description="Helical" evidence="1">
    <location>
        <begin position="101"/>
        <end position="121"/>
    </location>
</feature>
<dbReference type="InterPro" id="IPR021468">
    <property type="entry name" value="DUF3120"/>
</dbReference>
<comment type="caution">
    <text evidence="2">The sequence shown here is derived from an EMBL/GenBank/DDBJ whole genome shotgun (WGS) entry which is preliminary data.</text>
</comment>
<protein>
    <submittedName>
        <fullName evidence="2">DUF3120 domain-containing protein</fullName>
    </submittedName>
</protein>
<feature type="transmembrane region" description="Helical" evidence="1">
    <location>
        <begin position="154"/>
        <end position="174"/>
    </location>
</feature>
<keyword evidence="1" id="KW-1133">Transmembrane helix</keyword>
<feature type="transmembrane region" description="Helical" evidence="1">
    <location>
        <begin position="181"/>
        <end position="202"/>
    </location>
</feature>
<name>A0A7C3PNR8_9CYAN</name>
<dbReference type="Pfam" id="PF11318">
    <property type="entry name" value="DUF3120"/>
    <property type="match status" value="1"/>
</dbReference>
<keyword evidence="1" id="KW-0812">Transmembrane</keyword>
<dbReference type="AlphaFoldDB" id="A0A7C3PNR8"/>
<reference evidence="2" key="1">
    <citation type="journal article" date="2020" name="mSystems">
        <title>Genome- and Community-Level Interaction Insights into Carbon Utilization and Element Cycling Functions of Hydrothermarchaeota in Hydrothermal Sediment.</title>
        <authorList>
            <person name="Zhou Z."/>
            <person name="Liu Y."/>
            <person name="Xu W."/>
            <person name="Pan J."/>
            <person name="Luo Z.H."/>
            <person name="Li M."/>
        </authorList>
    </citation>
    <scope>NUCLEOTIDE SEQUENCE [LARGE SCALE GENOMIC DNA]</scope>
    <source>
        <strain evidence="2">SpSt-418</strain>
    </source>
</reference>
<proteinExistence type="predicted"/>
<sequence length="205" mass="23633">MFFAAIFLVSVPVFIQAPLVRFYPWVSLLLTPVLFWLSYRWQQGDRFAHWGDLLEGFAWTWLAGSIYWGWFRWEPILHLPMEAIGLPFALWSIWRGRSLLGNFFFVGSLFGTVVTDVYFYLTRLMPYWRSLMRVDQELASSILHVALGQIYTPWGLTCAISLALLLLAVSVFALQGRKPHWWAFSGAVVSTILVDGLFWLVAAFA</sequence>
<organism evidence="2">
    <name type="scientific">Oscillatoriales cyanobacterium SpSt-418</name>
    <dbReference type="NCBI Taxonomy" id="2282169"/>
    <lineage>
        <taxon>Bacteria</taxon>
        <taxon>Bacillati</taxon>
        <taxon>Cyanobacteriota</taxon>
        <taxon>Cyanophyceae</taxon>
        <taxon>Oscillatoriophycideae</taxon>
        <taxon>Oscillatoriales</taxon>
    </lineage>
</organism>
<feature type="transmembrane region" description="Helical" evidence="1">
    <location>
        <begin position="25"/>
        <end position="41"/>
    </location>
</feature>
<keyword evidence="1" id="KW-0472">Membrane</keyword>
<feature type="transmembrane region" description="Helical" evidence="1">
    <location>
        <begin position="76"/>
        <end position="94"/>
    </location>
</feature>
<gene>
    <name evidence="2" type="ORF">ENR64_11385</name>
</gene>